<dbReference type="Proteomes" id="UP000583266">
    <property type="component" value="Unassembled WGS sequence"/>
</dbReference>
<dbReference type="GO" id="GO:0006313">
    <property type="term" value="P:DNA transposition"/>
    <property type="evidence" value="ECO:0007669"/>
    <property type="project" value="UniProtKB-UniRule"/>
</dbReference>
<dbReference type="RefSeq" id="WP_169224523.1">
    <property type="nucleotide sequence ID" value="NZ_JABBGC010000001.1"/>
</dbReference>
<comment type="caution">
    <text evidence="7">The sequence shown here is derived from an EMBL/GenBank/DDBJ whole genome shotgun (WGS) entry which is preliminary data.</text>
</comment>
<dbReference type="EMBL" id="JABBGC010000001">
    <property type="protein sequence ID" value="NML37463.1"/>
    <property type="molecule type" value="Genomic_DNA"/>
</dbReference>
<comment type="function">
    <text evidence="1 6">Required for the transposition of the insertion element.</text>
</comment>
<evidence type="ECO:0000313" key="8">
    <source>
        <dbReference type="Proteomes" id="UP000583266"/>
    </source>
</evidence>
<dbReference type="Pfam" id="PF00872">
    <property type="entry name" value="Transposase_mut"/>
    <property type="match status" value="1"/>
</dbReference>
<sequence length="116" mass="13435">MERSIRKLYPNVIKPWGRSGSTDCFSVCPWRQLQRYRGAPDGYIYGLAASTATISRVTGRILPLIQEWRSRPLERVYPFVWLDAIYYKVRHEGRGVTCAVYCIIGLNREGYVCGRE</sequence>
<evidence type="ECO:0000256" key="2">
    <source>
        <dbReference type="ARBA" id="ARBA00010961"/>
    </source>
</evidence>
<evidence type="ECO:0000256" key="5">
    <source>
        <dbReference type="ARBA" id="ARBA00023172"/>
    </source>
</evidence>
<keyword evidence="4 6" id="KW-0238">DNA-binding</keyword>
<dbReference type="InterPro" id="IPR001207">
    <property type="entry name" value="Transposase_mutator"/>
</dbReference>
<keyword evidence="5 6" id="KW-0233">DNA recombination</keyword>
<gene>
    <name evidence="7" type="ORF">HHL17_09690</name>
</gene>
<proteinExistence type="inferred from homology"/>
<name>A0A848GKX6_9BACT</name>
<evidence type="ECO:0000256" key="1">
    <source>
        <dbReference type="ARBA" id="ARBA00002190"/>
    </source>
</evidence>
<protein>
    <recommendedName>
        <fullName evidence="6">Mutator family transposase</fullName>
    </recommendedName>
</protein>
<reference evidence="7 8" key="1">
    <citation type="submission" date="2020-04" db="EMBL/GenBank/DDBJ databases">
        <title>Chitinophaga sp. G-6-1-13 sp. nov., isolated from soil.</title>
        <authorList>
            <person name="Dahal R.H."/>
            <person name="Chaudhary D.K."/>
        </authorList>
    </citation>
    <scope>NUCLEOTIDE SEQUENCE [LARGE SCALE GENOMIC DNA]</scope>
    <source>
        <strain evidence="7 8">G-6-1-13</strain>
    </source>
</reference>
<dbReference type="GO" id="GO:0003677">
    <property type="term" value="F:DNA binding"/>
    <property type="evidence" value="ECO:0007669"/>
    <property type="project" value="UniProtKB-UniRule"/>
</dbReference>
<dbReference type="AlphaFoldDB" id="A0A848GKX6"/>
<dbReference type="GO" id="GO:0004803">
    <property type="term" value="F:transposase activity"/>
    <property type="evidence" value="ECO:0007669"/>
    <property type="project" value="UniProtKB-UniRule"/>
</dbReference>
<organism evidence="7 8">
    <name type="scientific">Chitinophaga fulva</name>
    <dbReference type="NCBI Taxonomy" id="2728842"/>
    <lineage>
        <taxon>Bacteria</taxon>
        <taxon>Pseudomonadati</taxon>
        <taxon>Bacteroidota</taxon>
        <taxon>Chitinophagia</taxon>
        <taxon>Chitinophagales</taxon>
        <taxon>Chitinophagaceae</taxon>
        <taxon>Chitinophaga</taxon>
    </lineage>
</organism>
<evidence type="ECO:0000256" key="6">
    <source>
        <dbReference type="RuleBase" id="RU365089"/>
    </source>
</evidence>
<comment type="similarity">
    <text evidence="2 6">Belongs to the transposase mutator family.</text>
</comment>
<accession>A0A848GKX6</accession>
<keyword evidence="8" id="KW-1185">Reference proteome</keyword>
<dbReference type="PANTHER" id="PTHR33217">
    <property type="entry name" value="TRANSPOSASE FOR INSERTION SEQUENCE ELEMENT IS1081"/>
    <property type="match status" value="1"/>
</dbReference>
<keyword evidence="3 6" id="KW-0815">Transposition</keyword>
<dbReference type="PANTHER" id="PTHR33217:SF8">
    <property type="entry name" value="MUTATOR FAMILY TRANSPOSASE"/>
    <property type="match status" value="1"/>
</dbReference>
<keyword evidence="6" id="KW-0814">Transposable element</keyword>
<evidence type="ECO:0000256" key="3">
    <source>
        <dbReference type="ARBA" id="ARBA00022578"/>
    </source>
</evidence>
<evidence type="ECO:0000313" key="7">
    <source>
        <dbReference type="EMBL" id="NML37463.1"/>
    </source>
</evidence>
<evidence type="ECO:0000256" key="4">
    <source>
        <dbReference type="ARBA" id="ARBA00023125"/>
    </source>
</evidence>